<accession>A0A218WR29</accession>
<evidence type="ECO:0000313" key="3">
    <source>
        <dbReference type="Proteomes" id="UP000197138"/>
    </source>
</evidence>
<dbReference type="AlphaFoldDB" id="A0A218WR29"/>
<reference evidence="3" key="1">
    <citation type="journal article" date="2017" name="Plant J.">
        <title>The pomegranate (Punica granatum L.) genome and the genomics of punicalagin biosynthesis.</title>
        <authorList>
            <person name="Qin G."/>
            <person name="Xu C."/>
            <person name="Ming R."/>
            <person name="Tang H."/>
            <person name="Guyot R."/>
            <person name="Kramer E.M."/>
            <person name="Hu Y."/>
            <person name="Yi X."/>
            <person name="Qi Y."/>
            <person name="Xu X."/>
            <person name="Gao Z."/>
            <person name="Pan H."/>
            <person name="Jian J."/>
            <person name="Tian Y."/>
            <person name="Yue Z."/>
            <person name="Xu Y."/>
        </authorList>
    </citation>
    <scope>NUCLEOTIDE SEQUENCE [LARGE SCALE GENOMIC DNA]</scope>
    <source>
        <strain evidence="3">cv. Dabenzi</strain>
    </source>
</reference>
<dbReference type="EMBL" id="MTKT01003414">
    <property type="protein sequence ID" value="OWM75083.1"/>
    <property type="molecule type" value="Genomic_DNA"/>
</dbReference>
<comment type="caution">
    <text evidence="2">The sequence shown here is derived from an EMBL/GenBank/DDBJ whole genome shotgun (WGS) entry which is preliminary data.</text>
</comment>
<proteinExistence type="predicted"/>
<sequence>MPLKLQRSVDKDPLVAFLGAPVPSGSHSVTEASAGLAILGHDLLTFEITSKGFMGFYNLPLLDKPTEKFLCEVPIHLPSNSIRFETMEVNPENLNIHEEGEDPNTPSGSKYGKAKKGSKADRKMLIEAALDFHHKHSDVERPLIAME</sequence>
<evidence type="ECO:0000256" key="1">
    <source>
        <dbReference type="SAM" id="MobiDB-lite"/>
    </source>
</evidence>
<organism evidence="2 3">
    <name type="scientific">Punica granatum</name>
    <name type="common">Pomegranate</name>
    <dbReference type="NCBI Taxonomy" id="22663"/>
    <lineage>
        <taxon>Eukaryota</taxon>
        <taxon>Viridiplantae</taxon>
        <taxon>Streptophyta</taxon>
        <taxon>Embryophyta</taxon>
        <taxon>Tracheophyta</taxon>
        <taxon>Spermatophyta</taxon>
        <taxon>Magnoliopsida</taxon>
        <taxon>eudicotyledons</taxon>
        <taxon>Gunneridae</taxon>
        <taxon>Pentapetalae</taxon>
        <taxon>rosids</taxon>
        <taxon>malvids</taxon>
        <taxon>Myrtales</taxon>
        <taxon>Lythraceae</taxon>
        <taxon>Punica</taxon>
    </lineage>
</organism>
<feature type="region of interest" description="Disordered" evidence="1">
    <location>
        <begin position="95"/>
        <end position="116"/>
    </location>
</feature>
<protein>
    <submittedName>
        <fullName evidence="2">Uncharacterized protein</fullName>
    </submittedName>
</protein>
<evidence type="ECO:0000313" key="2">
    <source>
        <dbReference type="EMBL" id="OWM75083.1"/>
    </source>
</evidence>
<gene>
    <name evidence="2" type="ORF">CDL15_Pgr021434</name>
</gene>
<dbReference type="Proteomes" id="UP000197138">
    <property type="component" value="Unassembled WGS sequence"/>
</dbReference>
<name>A0A218WR29_PUNGR</name>